<keyword evidence="2" id="KW-1185">Reference proteome</keyword>
<reference evidence="1 2" key="1">
    <citation type="submission" date="2018-10" db="EMBL/GenBank/DDBJ databases">
        <title>Genomic Encyclopedia of Archaeal and Bacterial Type Strains, Phase II (KMG-II): from individual species to whole genera.</title>
        <authorList>
            <person name="Goeker M."/>
        </authorList>
    </citation>
    <scope>NUCLEOTIDE SEQUENCE [LARGE SCALE GENOMIC DNA]</scope>
    <source>
        <strain evidence="1 2">DSM 19727</strain>
    </source>
</reference>
<organism evidence="1 2">
    <name type="scientific">Flavobacterium weaverense</name>
    <dbReference type="NCBI Taxonomy" id="271156"/>
    <lineage>
        <taxon>Bacteria</taxon>
        <taxon>Pseudomonadati</taxon>
        <taxon>Bacteroidota</taxon>
        <taxon>Flavobacteriia</taxon>
        <taxon>Flavobacteriales</taxon>
        <taxon>Flavobacteriaceae</taxon>
        <taxon>Flavobacterium</taxon>
    </lineage>
</organism>
<evidence type="ECO:0000313" key="2">
    <source>
        <dbReference type="Proteomes" id="UP000280368"/>
    </source>
</evidence>
<sequence length="75" mass="9244">MRFFFKNNNDLFKNKNESKWCELTTIKSNFIEDLMSFVPFRCWGFNHLRLNIDLSLYKVNREDEFRISAFYIISF</sequence>
<comment type="caution">
    <text evidence="1">The sequence shown here is derived from an EMBL/GenBank/DDBJ whole genome shotgun (WGS) entry which is preliminary data.</text>
</comment>
<proteinExistence type="predicted"/>
<name>A0A3L9ZUR6_9FLAO</name>
<dbReference type="Proteomes" id="UP000280368">
    <property type="component" value="Unassembled WGS sequence"/>
</dbReference>
<gene>
    <name evidence="1" type="ORF">BC961_2365</name>
</gene>
<protein>
    <submittedName>
        <fullName evidence="1">Uncharacterized protein</fullName>
    </submittedName>
</protein>
<dbReference type="AlphaFoldDB" id="A0A3L9ZUR6"/>
<accession>A0A3L9ZUR6</accession>
<dbReference type="EMBL" id="REFH01000010">
    <property type="protein sequence ID" value="RMA75019.1"/>
    <property type="molecule type" value="Genomic_DNA"/>
</dbReference>
<evidence type="ECO:0000313" key="1">
    <source>
        <dbReference type="EMBL" id="RMA75019.1"/>
    </source>
</evidence>